<dbReference type="GO" id="GO:0005507">
    <property type="term" value="F:copper ion binding"/>
    <property type="evidence" value="ECO:0007669"/>
    <property type="project" value="TreeGrafter"/>
</dbReference>
<organism evidence="15 16">
    <name type="scientific">Aeoliella straminimaris</name>
    <dbReference type="NCBI Taxonomy" id="2954799"/>
    <lineage>
        <taxon>Bacteria</taxon>
        <taxon>Pseudomonadati</taxon>
        <taxon>Planctomycetota</taxon>
        <taxon>Planctomycetia</taxon>
        <taxon>Pirellulales</taxon>
        <taxon>Lacipirellulaceae</taxon>
        <taxon>Aeoliella</taxon>
    </lineage>
</organism>
<dbReference type="GO" id="GO:0016887">
    <property type="term" value="F:ATP hydrolysis activity"/>
    <property type="evidence" value="ECO:0007669"/>
    <property type="project" value="InterPro"/>
</dbReference>
<evidence type="ECO:0000256" key="11">
    <source>
        <dbReference type="RuleBase" id="RU362081"/>
    </source>
</evidence>
<dbReference type="EMBL" id="JAMXLR010000077">
    <property type="protein sequence ID" value="MCO6046893.1"/>
    <property type="molecule type" value="Genomic_DNA"/>
</dbReference>
<dbReference type="PRINTS" id="PR00943">
    <property type="entry name" value="CUATPASE"/>
</dbReference>
<keyword evidence="4 11" id="KW-0812">Transmembrane</keyword>
<accession>A0A9X2FES8</accession>
<dbReference type="Pfam" id="PF00702">
    <property type="entry name" value="Hydrolase"/>
    <property type="match status" value="1"/>
</dbReference>
<gene>
    <name evidence="15" type="ORF">NG895_23585</name>
</gene>
<dbReference type="NCBIfam" id="TIGR01494">
    <property type="entry name" value="ATPase_P-type"/>
    <property type="match status" value="1"/>
</dbReference>
<dbReference type="InterPro" id="IPR023298">
    <property type="entry name" value="ATPase_P-typ_TM_dom_sf"/>
</dbReference>
<comment type="caution">
    <text evidence="15">The sequence shown here is derived from an EMBL/GenBank/DDBJ whole genome shotgun (WGS) entry which is preliminary data.</text>
</comment>
<dbReference type="Proteomes" id="UP001155241">
    <property type="component" value="Unassembled WGS sequence"/>
</dbReference>
<dbReference type="InterPro" id="IPR059000">
    <property type="entry name" value="ATPase_P-type_domA"/>
</dbReference>
<dbReference type="Pfam" id="PF19335">
    <property type="entry name" value="HMBD"/>
    <property type="match status" value="1"/>
</dbReference>
<evidence type="ECO:0000256" key="7">
    <source>
        <dbReference type="ARBA" id="ARBA00022840"/>
    </source>
</evidence>
<evidence type="ECO:0000256" key="3">
    <source>
        <dbReference type="ARBA" id="ARBA00022475"/>
    </source>
</evidence>
<dbReference type="AlphaFoldDB" id="A0A9X2FES8"/>
<feature type="compositionally biased region" description="Basic and acidic residues" evidence="12">
    <location>
        <begin position="43"/>
        <end position="59"/>
    </location>
</feature>
<keyword evidence="6 11" id="KW-0547">Nucleotide-binding</keyword>
<feature type="transmembrane region" description="Helical" evidence="11">
    <location>
        <begin position="121"/>
        <end position="142"/>
    </location>
</feature>
<dbReference type="GO" id="GO:0005524">
    <property type="term" value="F:ATP binding"/>
    <property type="evidence" value="ECO:0007669"/>
    <property type="project" value="UniProtKB-UniRule"/>
</dbReference>
<dbReference type="GO" id="GO:0043682">
    <property type="term" value="F:P-type divalent copper transporter activity"/>
    <property type="evidence" value="ECO:0007669"/>
    <property type="project" value="TreeGrafter"/>
</dbReference>
<dbReference type="Pfam" id="PF00122">
    <property type="entry name" value="E1-E2_ATPase"/>
    <property type="match status" value="1"/>
</dbReference>
<evidence type="ECO:0000259" key="13">
    <source>
        <dbReference type="Pfam" id="PF00122"/>
    </source>
</evidence>
<comment type="subcellular location">
    <subcellularLocation>
        <location evidence="1">Cell membrane</location>
        <topology evidence="1">Multi-pass membrane protein</topology>
    </subcellularLocation>
</comment>
<feature type="domain" description="P-type ATPase A" evidence="13">
    <location>
        <begin position="259"/>
        <end position="359"/>
    </location>
</feature>
<feature type="transmembrane region" description="Helical" evidence="11">
    <location>
        <begin position="404"/>
        <end position="427"/>
    </location>
</feature>
<dbReference type="PROSITE" id="PS00154">
    <property type="entry name" value="ATPASE_E1_E2"/>
    <property type="match status" value="1"/>
</dbReference>
<reference evidence="15" key="1">
    <citation type="submission" date="2022-06" db="EMBL/GenBank/DDBJ databases">
        <title>Aeoliella straminimaris, a novel planctomycete from sediments.</title>
        <authorList>
            <person name="Vitorino I.R."/>
            <person name="Lage O.M."/>
        </authorList>
    </citation>
    <scope>NUCLEOTIDE SEQUENCE</scope>
    <source>
        <strain evidence="15">ICT_H6.2</strain>
    </source>
</reference>
<keyword evidence="3 11" id="KW-1003">Cell membrane</keyword>
<evidence type="ECO:0000256" key="8">
    <source>
        <dbReference type="ARBA" id="ARBA00022967"/>
    </source>
</evidence>
<evidence type="ECO:0000256" key="4">
    <source>
        <dbReference type="ARBA" id="ARBA00022692"/>
    </source>
</evidence>
<dbReference type="FunFam" id="2.70.150.10:FF:000020">
    <property type="entry name" value="Copper-exporting P-type ATPase A"/>
    <property type="match status" value="1"/>
</dbReference>
<dbReference type="InterPro" id="IPR023299">
    <property type="entry name" value="ATPase_P-typ_cyto_dom_N"/>
</dbReference>
<feature type="transmembrane region" description="Helical" evidence="11">
    <location>
        <begin position="746"/>
        <end position="768"/>
    </location>
</feature>
<dbReference type="SUPFAM" id="SSF56784">
    <property type="entry name" value="HAD-like"/>
    <property type="match status" value="1"/>
</dbReference>
<dbReference type="SFLD" id="SFLDG00002">
    <property type="entry name" value="C1.7:_P-type_atpase_like"/>
    <property type="match status" value="1"/>
</dbReference>
<dbReference type="InterPro" id="IPR001757">
    <property type="entry name" value="P_typ_ATPase"/>
</dbReference>
<feature type="transmembrane region" description="Helical" evidence="11">
    <location>
        <begin position="154"/>
        <end position="174"/>
    </location>
</feature>
<keyword evidence="10 11" id="KW-0472">Membrane</keyword>
<dbReference type="SUPFAM" id="SSF81653">
    <property type="entry name" value="Calcium ATPase, transduction domain A"/>
    <property type="match status" value="1"/>
</dbReference>
<feature type="transmembrane region" description="Helical" evidence="11">
    <location>
        <begin position="721"/>
        <end position="740"/>
    </location>
</feature>
<dbReference type="InterPro" id="IPR036412">
    <property type="entry name" value="HAD-like_sf"/>
</dbReference>
<dbReference type="NCBIfam" id="TIGR01525">
    <property type="entry name" value="ATPase-IB_hvy"/>
    <property type="match status" value="1"/>
</dbReference>
<dbReference type="Gene3D" id="3.40.50.1000">
    <property type="entry name" value="HAD superfamily/HAD-like"/>
    <property type="match status" value="1"/>
</dbReference>
<keyword evidence="8" id="KW-1278">Translocase</keyword>
<feature type="transmembrane region" description="Helical" evidence="11">
    <location>
        <begin position="224"/>
        <end position="242"/>
    </location>
</feature>
<evidence type="ECO:0000256" key="6">
    <source>
        <dbReference type="ARBA" id="ARBA00022741"/>
    </source>
</evidence>
<evidence type="ECO:0000259" key="14">
    <source>
        <dbReference type="Pfam" id="PF19335"/>
    </source>
</evidence>
<dbReference type="SFLD" id="SFLDS00003">
    <property type="entry name" value="Haloacid_Dehalogenase"/>
    <property type="match status" value="1"/>
</dbReference>
<feature type="domain" description="Heavy metal binding" evidence="14">
    <location>
        <begin position="76"/>
        <end position="102"/>
    </location>
</feature>
<feature type="transmembrane region" description="Helical" evidence="11">
    <location>
        <begin position="186"/>
        <end position="212"/>
    </location>
</feature>
<evidence type="ECO:0000256" key="2">
    <source>
        <dbReference type="ARBA" id="ARBA00006024"/>
    </source>
</evidence>
<dbReference type="SUPFAM" id="SSF81665">
    <property type="entry name" value="Calcium ATPase, transmembrane domain M"/>
    <property type="match status" value="1"/>
</dbReference>
<dbReference type="InterPro" id="IPR044492">
    <property type="entry name" value="P_typ_ATPase_HD_dom"/>
</dbReference>
<evidence type="ECO:0000256" key="1">
    <source>
        <dbReference type="ARBA" id="ARBA00004651"/>
    </source>
</evidence>
<evidence type="ECO:0000313" key="16">
    <source>
        <dbReference type="Proteomes" id="UP001155241"/>
    </source>
</evidence>
<dbReference type="InterPro" id="IPR023214">
    <property type="entry name" value="HAD_sf"/>
</dbReference>
<dbReference type="GO" id="GO:0055070">
    <property type="term" value="P:copper ion homeostasis"/>
    <property type="evidence" value="ECO:0007669"/>
    <property type="project" value="TreeGrafter"/>
</dbReference>
<sequence length="775" mass="82453">MRVDPATAISYADGAETFYFCSDGCKSKFVASRESSEATPPQHDSHCHHSHDHRAAEHHHDHHATNQPDAADQRIYTCPMHPEIEQVGPGSCPKCGMDLEPKSVSLDDQDDGAEADMTRRFWVGVALSAPLLVLTMGPMIGLPIHDWLSPTVGGWLQLVLATPVVWWCGWPLLVRGWQSIVHRSPNMFTLIAIGTLTAYVFSLFSVLLPSWIPKAFYEDGRAPLYFEAAAVIITLVLLGQVLELRARKRTSGAIRALLELAPDIAHRITDSGEQDVALDQVHKGDRLRVRPGEKMPVDGVVHEGSSSVDESMLTGEPLPVEKQQGDKVVAGTLNQTGTLVIEAQQVGSETVLSRIVDMVAAAQRSRAPIQRLVDVVAAWFVPAVIVSAIIAFAVWATIGPAPRFAHALLAAISVLIIACPCALGLATPMSIMVGVGRGAREGVLIKDAQVLETMERVDTVVVDKTGTLTEGKPRVTEVLSAGDTSEDQLLALAAAVEQSSEHPLARSIVDAANDRELDLPKSSDFSSTTGGGVESTVDGARIRVGKPGFMTDSGVDLSPDATQQSHNLQSEGRTVVYVARDQQLLGMVAISDPIKESTPQVIERIHDLGLKLVMLTGDAEATAKAVAEKLNIDEYHAGVSPEEKHDFVEQLRNQGRVVAMAGDGINDAPALAAADVGVAMGTGSDVAIESAGVTLVGGDLRGVVKATALSRATMSNIRQNLAFAFGYNALGIPIAAGVLYPVFGWLLSPMIAAAAMSLSSVSVIGNALRLRATKL</sequence>
<evidence type="ECO:0000256" key="10">
    <source>
        <dbReference type="ARBA" id="ARBA00023136"/>
    </source>
</evidence>
<dbReference type="InterPro" id="IPR027256">
    <property type="entry name" value="P-typ_ATPase_IB"/>
</dbReference>
<dbReference type="SFLD" id="SFLDF00027">
    <property type="entry name" value="p-type_atpase"/>
    <property type="match status" value="1"/>
</dbReference>
<evidence type="ECO:0000313" key="15">
    <source>
        <dbReference type="EMBL" id="MCO6046893.1"/>
    </source>
</evidence>
<dbReference type="GO" id="GO:0005886">
    <property type="term" value="C:plasma membrane"/>
    <property type="evidence" value="ECO:0007669"/>
    <property type="project" value="UniProtKB-SubCell"/>
</dbReference>
<dbReference type="Gene3D" id="2.70.150.10">
    <property type="entry name" value="Calcium-transporting ATPase, cytoplasmic transduction domain A"/>
    <property type="match status" value="1"/>
</dbReference>
<evidence type="ECO:0000256" key="12">
    <source>
        <dbReference type="SAM" id="MobiDB-lite"/>
    </source>
</evidence>
<dbReference type="PRINTS" id="PR00119">
    <property type="entry name" value="CATATPASE"/>
</dbReference>
<dbReference type="PANTHER" id="PTHR43520">
    <property type="entry name" value="ATP7, ISOFORM B"/>
    <property type="match status" value="1"/>
</dbReference>
<dbReference type="NCBIfam" id="TIGR01511">
    <property type="entry name" value="ATPase-IB1_Cu"/>
    <property type="match status" value="1"/>
</dbReference>
<protein>
    <submittedName>
        <fullName evidence="15">Copper-translocating P-type ATPase</fullName>
    </submittedName>
</protein>
<evidence type="ECO:0000256" key="5">
    <source>
        <dbReference type="ARBA" id="ARBA00022723"/>
    </source>
</evidence>
<comment type="similarity">
    <text evidence="2 11">Belongs to the cation transport ATPase (P-type) (TC 3.A.3) family. Type IB subfamily.</text>
</comment>
<dbReference type="InterPro" id="IPR008250">
    <property type="entry name" value="ATPase_P-typ_transduc_dom_A_sf"/>
</dbReference>
<dbReference type="CDD" id="cd02094">
    <property type="entry name" value="P-type_ATPase_Cu-like"/>
    <property type="match status" value="1"/>
</dbReference>
<keyword evidence="7 11" id="KW-0067">ATP-binding</keyword>
<feature type="transmembrane region" description="Helical" evidence="11">
    <location>
        <begin position="372"/>
        <end position="398"/>
    </location>
</feature>
<dbReference type="Gene3D" id="3.40.1110.10">
    <property type="entry name" value="Calcium-transporting ATPase, cytoplasmic domain N"/>
    <property type="match status" value="1"/>
</dbReference>
<proteinExistence type="inferred from homology"/>
<dbReference type="PANTHER" id="PTHR43520:SF8">
    <property type="entry name" value="P-TYPE CU(+) TRANSPORTER"/>
    <property type="match status" value="1"/>
</dbReference>
<name>A0A9X2FES8_9BACT</name>
<dbReference type="RefSeq" id="WP_252855018.1">
    <property type="nucleotide sequence ID" value="NZ_JAMXLR010000077.1"/>
</dbReference>
<feature type="region of interest" description="Disordered" evidence="12">
    <location>
        <begin position="32"/>
        <end position="68"/>
    </location>
</feature>
<keyword evidence="9 11" id="KW-1133">Transmembrane helix</keyword>
<keyword evidence="16" id="KW-1185">Reference proteome</keyword>
<dbReference type="GO" id="GO:0060003">
    <property type="term" value="P:copper ion export"/>
    <property type="evidence" value="ECO:0007669"/>
    <property type="project" value="UniProtKB-ARBA"/>
</dbReference>
<evidence type="ECO:0000256" key="9">
    <source>
        <dbReference type="ARBA" id="ARBA00022989"/>
    </source>
</evidence>
<dbReference type="InterPro" id="IPR045800">
    <property type="entry name" value="HMBD"/>
</dbReference>
<keyword evidence="5 11" id="KW-0479">Metal-binding</keyword>
<dbReference type="InterPro" id="IPR018303">
    <property type="entry name" value="ATPase_P-typ_P_site"/>
</dbReference>